<name>A0A1A9VDC7_GLOAU</name>
<dbReference type="VEuPathDB" id="VectorBase:GAUT033665"/>
<dbReference type="EnsemblMetazoa" id="GAUT033665-RA">
    <property type="protein sequence ID" value="GAUT033665-PA"/>
    <property type="gene ID" value="GAUT033665"/>
</dbReference>
<dbReference type="InterPro" id="IPR038765">
    <property type="entry name" value="Papain-like_cys_pep_sf"/>
</dbReference>
<reference evidence="1" key="1">
    <citation type="submission" date="2020-05" db="UniProtKB">
        <authorList>
            <consortium name="EnsemblMetazoa"/>
        </authorList>
    </citation>
    <scope>IDENTIFICATION</scope>
    <source>
        <strain evidence="1">TTRI</strain>
    </source>
</reference>
<dbReference type="Gene3D" id="3.40.395.10">
    <property type="entry name" value="Adenoviral Proteinase, Chain A"/>
    <property type="match status" value="1"/>
</dbReference>
<keyword evidence="2" id="KW-1185">Reference proteome</keyword>
<proteinExistence type="predicted"/>
<evidence type="ECO:0000313" key="2">
    <source>
        <dbReference type="Proteomes" id="UP000078200"/>
    </source>
</evidence>
<accession>A0A1A9VDC7</accession>
<evidence type="ECO:0000313" key="1">
    <source>
        <dbReference type="EnsemblMetazoa" id="GAUT033665-PA"/>
    </source>
</evidence>
<dbReference type="AlphaFoldDB" id="A0A1A9VDC7"/>
<sequence length="171" mass="19236">MADIHISGILWTRATEPLQEISKVHTLSPFIYTQLYRQHCDGFFRSTRRVDLFGMAALLLPIDTKKHSDLAIICHPRHRANSGGHCEHTSIPLPRLSTPLSRCKINLPTVHLQVSQQDSATDCLYVCITLNDSIKRKYCYLCCGDRPCDAAEFSTSGFTVEDVNITSITRS</sequence>
<dbReference type="SUPFAM" id="SSF54001">
    <property type="entry name" value="Cysteine proteinases"/>
    <property type="match status" value="1"/>
</dbReference>
<protein>
    <submittedName>
        <fullName evidence="1">Uncharacterized protein</fullName>
    </submittedName>
</protein>
<dbReference type="Proteomes" id="UP000078200">
    <property type="component" value="Unassembled WGS sequence"/>
</dbReference>
<organism evidence="1 2">
    <name type="scientific">Glossina austeni</name>
    <name type="common">Savannah tsetse fly</name>
    <dbReference type="NCBI Taxonomy" id="7395"/>
    <lineage>
        <taxon>Eukaryota</taxon>
        <taxon>Metazoa</taxon>
        <taxon>Ecdysozoa</taxon>
        <taxon>Arthropoda</taxon>
        <taxon>Hexapoda</taxon>
        <taxon>Insecta</taxon>
        <taxon>Pterygota</taxon>
        <taxon>Neoptera</taxon>
        <taxon>Endopterygota</taxon>
        <taxon>Diptera</taxon>
        <taxon>Brachycera</taxon>
        <taxon>Muscomorpha</taxon>
        <taxon>Hippoboscoidea</taxon>
        <taxon>Glossinidae</taxon>
        <taxon>Glossina</taxon>
    </lineage>
</organism>